<evidence type="ECO:0000256" key="1">
    <source>
        <dbReference type="ARBA" id="ARBA00000382"/>
    </source>
</evidence>
<evidence type="ECO:0000256" key="4">
    <source>
        <dbReference type="ARBA" id="ARBA00022729"/>
    </source>
</evidence>
<evidence type="ECO:0000313" key="11">
    <source>
        <dbReference type="EMBL" id="KTB04152.1"/>
    </source>
</evidence>
<keyword evidence="5" id="KW-0378">Hydrolase</keyword>
<evidence type="ECO:0000256" key="3">
    <source>
        <dbReference type="ARBA" id="ARBA00012780"/>
    </source>
</evidence>
<evidence type="ECO:0000256" key="8">
    <source>
        <dbReference type="SAM" id="SignalP"/>
    </source>
</evidence>
<feature type="domain" description="Cell wall protein YJL171C/Tos1 N-terminal" evidence="10">
    <location>
        <begin position="29"/>
        <end position="96"/>
    </location>
</feature>
<dbReference type="VEuPathDB" id="FungiDB:B1J91_M08206g"/>
<evidence type="ECO:0000259" key="9">
    <source>
        <dbReference type="Pfam" id="PF10287"/>
    </source>
</evidence>
<dbReference type="AlphaFoldDB" id="A0A0W0CKQ0"/>
<dbReference type="InterPro" id="IPR018807">
    <property type="entry name" value="YJL171C/Tos1_N"/>
</dbReference>
<reference evidence="11 12" key="1">
    <citation type="submission" date="2015-10" db="EMBL/GenBank/DDBJ databases">
        <title>Draft genomes sequences of Candida glabrata isolates 1A, 1B, 2A, 2B, 3A and 3B.</title>
        <authorList>
            <person name="Haavelsrud O.E."/>
            <person name="Gaustad P."/>
        </authorList>
    </citation>
    <scope>NUCLEOTIDE SEQUENCE [LARGE SCALE GENOMIC DNA]</scope>
    <source>
        <strain evidence="11">910700640</strain>
    </source>
</reference>
<proteinExistence type="inferred from homology"/>
<name>A0A0W0CKQ0_CANGB</name>
<evidence type="ECO:0000256" key="7">
    <source>
        <dbReference type="ARBA" id="ARBA00023316"/>
    </source>
</evidence>
<dbReference type="VEuPathDB" id="FungiDB:GVI51_M08151"/>
<dbReference type="GO" id="GO:0009277">
    <property type="term" value="C:fungal-type cell wall"/>
    <property type="evidence" value="ECO:0007669"/>
    <property type="project" value="TreeGrafter"/>
</dbReference>
<feature type="domain" description="Cell wall protein YJL171C/Tos1 C-terminal" evidence="9">
    <location>
        <begin position="110"/>
        <end position="343"/>
    </location>
</feature>
<evidence type="ECO:0000256" key="6">
    <source>
        <dbReference type="ARBA" id="ARBA00023295"/>
    </source>
</evidence>
<dbReference type="InterPro" id="IPR018805">
    <property type="entry name" value="YJL171C/Tos1_C"/>
</dbReference>
<dbReference type="GO" id="GO:0042973">
    <property type="term" value="F:glucan endo-1,3-beta-D-glucosidase activity"/>
    <property type="evidence" value="ECO:0007669"/>
    <property type="project" value="UniProtKB-EC"/>
</dbReference>
<keyword evidence="6" id="KW-0326">Glycosidase</keyword>
<comment type="caution">
    <text evidence="11">The sequence shown here is derived from an EMBL/GenBank/DDBJ whole genome shotgun (WGS) entry which is preliminary data.</text>
</comment>
<evidence type="ECO:0000256" key="2">
    <source>
        <dbReference type="ARBA" id="ARBA00006055"/>
    </source>
</evidence>
<dbReference type="EC" id="3.2.1.39" evidence="3"/>
<keyword evidence="4 8" id="KW-0732">Signal</keyword>
<gene>
    <name evidence="11" type="ORF">AO440_004205</name>
</gene>
<evidence type="ECO:0000313" key="12">
    <source>
        <dbReference type="Proteomes" id="UP000054886"/>
    </source>
</evidence>
<organism evidence="11 12">
    <name type="scientific">Candida glabrata</name>
    <name type="common">Yeast</name>
    <name type="synonym">Torulopsis glabrata</name>
    <dbReference type="NCBI Taxonomy" id="5478"/>
    <lineage>
        <taxon>Eukaryota</taxon>
        <taxon>Fungi</taxon>
        <taxon>Dikarya</taxon>
        <taxon>Ascomycota</taxon>
        <taxon>Saccharomycotina</taxon>
        <taxon>Saccharomycetes</taxon>
        <taxon>Saccharomycetales</taxon>
        <taxon>Saccharomycetaceae</taxon>
        <taxon>Nakaseomyces</taxon>
    </lineage>
</organism>
<dbReference type="PANTHER" id="PTHR31737:SF3">
    <property type="entry name" value="CELL WALL PROTEIN YJL171C"/>
    <property type="match status" value="1"/>
</dbReference>
<dbReference type="PANTHER" id="PTHR31737">
    <property type="entry name" value="PROTEIN TOS1"/>
    <property type="match status" value="1"/>
</dbReference>
<feature type="signal peptide" evidence="8">
    <location>
        <begin position="1"/>
        <end position="23"/>
    </location>
</feature>
<accession>A0A0W0CKQ0</accession>
<dbReference type="VEuPathDB" id="FungiDB:CAGL0M08206g"/>
<dbReference type="Pfam" id="PF10287">
    <property type="entry name" value="YJL171C_Tos1_C"/>
    <property type="match status" value="1"/>
</dbReference>
<dbReference type="GO" id="GO:0071555">
    <property type="term" value="P:cell wall organization"/>
    <property type="evidence" value="ECO:0007669"/>
    <property type="project" value="UniProtKB-KW"/>
</dbReference>
<dbReference type="Pfam" id="PF10290">
    <property type="entry name" value="YJL171C_Tos1_N"/>
    <property type="match status" value="1"/>
</dbReference>
<dbReference type="VEuPathDB" id="FungiDB:GWK60_M08151"/>
<evidence type="ECO:0000259" key="10">
    <source>
        <dbReference type="Pfam" id="PF10290"/>
    </source>
</evidence>
<feature type="chain" id="PRO_5009807274" description="glucan endo-1,3-beta-D-glucosidase" evidence="8">
    <location>
        <begin position="24"/>
        <end position="400"/>
    </location>
</feature>
<dbReference type="Proteomes" id="UP000054886">
    <property type="component" value="Unassembled WGS sequence"/>
</dbReference>
<protein>
    <recommendedName>
        <fullName evidence="3">glucan endo-1,3-beta-D-glucosidase</fullName>
        <ecNumber evidence="3">3.2.1.39</ecNumber>
    </recommendedName>
</protein>
<evidence type="ECO:0000256" key="5">
    <source>
        <dbReference type="ARBA" id="ARBA00022801"/>
    </source>
</evidence>
<dbReference type="EMBL" id="LLZZ01000117">
    <property type="protein sequence ID" value="KTB04152.1"/>
    <property type="molecule type" value="Genomic_DNA"/>
</dbReference>
<comment type="similarity">
    <text evidence="2">Belongs to the PGA52 family.</text>
</comment>
<keyword evidence="7" id="KW-0961">Cell wall biogenesis/degradation</keyword>
<sequence length="400" mass="43625">MAMFKNVIAATAAALMCGSLVEAEVRGYDMIEFSNVGFTGSYTPVKKMSNLDNNSTCKCEVGDRTWFQGDNAPLNEHLSVHFRGPLSLEKFAFYTSPNFVINDNSSNSQSWNRSAFYDASAQTADNVTFMNNQGADSPCVGKALSYASDNGTSSASSPNVLKADNYVSSDQEYSIFSTVKCPKSGVKNGCGYYRDGIPAFYGFGGETKMFLFEFKMPTETQSNSSSFEFYDMPAIWLLNDKIPRTSQYPINANCSCWSSGCGEFDIFEVMNGTERNHLYSTFHTYQGIEDLGTGIQSYGYIPRDTKGTMMGGVIFDSNGNTVSFISNSTSFDQTLSPSAVNSLLRAIPSNETYSTKLMSISGVAPSSSKSKSSGAALSVDQGIWYYVFTAFTAVAHFLLI</sequence>
<comment type="catalytic activity">
    <reaction evidence="1">
        <text>Hydrolysis of (1-&gt;3)-beta-D-glucosidic linkages in (1-&gt;3)-beta-D-glucans.</text>
        <dbReference type="EC" id="3.2.1.39"/>
    </reaction>
</comment>